<protein>
    <submittedName>
        <fullName evidence="4">Glycosyl hydrolase family 25</fullName>
    </submittedName>
</protein>
<dbReference type="RefSeq" id="WP_051923965.1">
    <property type="nucleotide sequence ID" value="NZ_JDUU01000016.1"/>
</dbReference>
<evidence type="ECO:0000313" key="4">
    <source>
        <dbReference type="EMBL" id="KFI47935.1"/>
    </source>
</evidence>
<dbReference type="STRING" id="1437608.GCA_000771645_00779"/>
<gene>
    <name evidence="4" type="ORF">BBIA_0067</name>
</gene>
<dbReference type="eggNOG" id="COG3757">
    <property type="taxonomic scope" value="Bacteria"/>
</dbReference>
<feature type="chain" id="PRO_5001818085" evidence="2">
    <location>
        <begin position="39"/>
        <end position="543"/>
    </location>
</feature>
<feature type="signal peptide" evidence="2">
    <location>
        <begin position="1"/>
        <end position="38"/>
    </location>
</feature>
<feature type="region of interest" description="Disordered" evidence="1">
    <location>
        <begin position="36"/>
        <end position="134"/>
    </location>
</feature>
<keyword evidence="4" id="KW-0378">Hydrolase</keyword>
<name>A0A086ZN35_9BIFI</name>
<comment type="caution">
    <text evidence="4">The sequence shown here is derived from an EMBL/GenBank/DDBJ whole genome shotgun (WGS) entry which is preliminary data.</text>
</comment>
<accession>A0A086ZN35</accession>
<feature type="compositionally biased region" description="Low complexity" evidence="1">
    <location>
        <begin position="63"/>
        <end position="72"/>
    </location>
</feature>
<dbReference type="Pfam" id="PF18885">
    <property type="entry name" value="DUF5648"/>
    <property type="match status" value="1"/>
</dbReference>
<dbReference type="Proteomes" id="UP000029108">
    <property type="component" value="Unassembled WGS sequence"/>
</dbReference>
<evidence type="ECO:0000256" key="1">
    <source>
        <dbReference type="SAM" id="MobiDB-lite"/>
    </source>
</evidence>
<dbReference type="InterPro" id="IPR043708">
    <property type="entry name" value="DUF5648"/>
</dbReference>
<evidence type="ECO:0000313" key="5">
    <source>
        <dbReference type="Proteomes" id="UP000029108"/>
    </source>
</evidence>
<reference evidence="4 5" key="1">
    <citation type="submission" date="2014-03" db="EMBL/GenBank/DDBJ databases">
        <title>Genomics of Bifidobacteria.</title>
        <authorList>
            <person name="Ventura M."/>
            <person name="Milani C."/>
            <person name="Lugli G.A."/>
        </authorList>
    </citation>
    <scope>NUCLEOTIDE SEQUENCE [LARGE SCALE GENOMIC DNA]</scope>
    <source>
        <strain evidence="4 5">DSM 23969</strain>
    </source>
</reference>
<dbReference type="AlphaFoldDB" id="A0A086ZN35"/>
<proteinExistence type="predicted"/>
<dbReference type="GO" id="GO:0016787">
    <property type="term" value="F:hydrolase activity"/>
    <property type="evidence" value="ECO:0007669"/>
    <property type="project" value="UniProtKB-KW"/>
</dbReference>
<keyword evidence="2" id="KW-0732">Signal</keyword>
<dbReference type="OrthoDB" id="2004788at2"/>
<sequence>MKRDDKQRFAKAGKVGASLAAAAAVLSMMMAGSVPALADGTDDTVTGNQPAVIDDQPQDNDSSDTTGDTSGDAGDGTTGDTSTGDTDNGTDSGDNSGDGDNGDGDNTDNSESGDGSNSGDATDGDNGDTDTPATNDVTAAQVAQGSAGFFKWIAGSTDTRITAEQKNAAQAAYQLLTAADSAATSGFGIDGNIIAQTKLGQDKDATSLDNTITAAKQMHKFNDIRAQYGLDDATVNIVGLAIAQYCTNVASQTGTHSCKSVAGSENLGWGYTGDKVWDAWMSEESYFDSWMAKQDEATQNEVNASIKAGNLGTLASKYPELWWTDSASSVNGGKGQGAGHYLNLISGGNASFAFAVNDKSSEGYRSTQGWRGFGASGVQNAGVSYTASFTVDQYVSLLDEYDALAEPFLKAPVYRLYNPHSGLHHYTANKAESDYLDRIGWNYEGEVFNAAKSARSGQAVYRVYNPNNGQHLWTLNAAERNHLVKLGWRNEGIAWYASDRGTVNVYRLYNRHTGEHMYTNSYGEYVQLGKIGWNQESVAWKGL</sequence>
<feature type="compositionally biased region" description="Low complexity" evidence="1">
    <location>
        <begin position="109"/>
        <end position="121"/>
    </location>
</feature>
<evidence type="ECO:0000259" key="3">
    <source>
        <dbReference type="Pfam" id="PF18885"/>
    </source>
</evidence>
<keyword evidence="5" id="KW-1185">Reference proteome</keyword>
<feature type="compositionally biased region" description="Low complexity" evidence="1">
    <location>
        <begin position="78"/>
        <end position="95"/>
    </location>
</feature>
<feature type="domain" description="DUF5648" evidence="3">
    <location>
        <begin position="412"/>
        <end position="542"/>
    </location>
</feature>
<dbReference type="EMBL" id="JGYN01000030">
    <property type="protein sequence ID" value="KFI47935.1"/>
    <property type="molecule type" value="Genomic_DNA"/>
</dbReference>
<evidence type="ECO:0000256" key="2">
    <source>
        <dbReference type="SAM" id="SignalP"/>
    </source>
</evidence>
<organism evidence="4 5">
    <name type="scientific">Bifidobacterium biavatii DSM 23969</name>
    <dbReference type="NCBI Taxonomy" id="1437608"/>
    <lineage>
        <taxon>Bacteria</taxon>
        <taxon>Bacillati</taxon>
        <taxon>Actinomycetota</taxon>
        <taxon>Actinomycetes</taxon>
        <taxon>Bifidobacteriales</taxon>
        <taxon>Bifidobacteriaceae</taxon>
        <taxon>Bifidobacterium</taxon>
    </lineage>
</organism>